<dbReference type="KEGG" id="mind:mvi_54670"/>
<accession>A0A8H9C9F7</accession>
<gene>
    <name evidence="1" type="ORF">mvi_54670</name>
</gene>
<dbReference type="Proteomes" id="UP000663508">
    <property type="component" value="Chromosome"/>
</dbReference>
<sequence>MNRLSYLIEKERQVGLSKKEYDEVCEIFTNTCDEDIKTKCIIIIRKEASPAREQIVSRELSINNPILQSEVLRFWCEI</sequence>
<organism evidence="1 2">
    <name type="scientific">Methylobacterium indicum</name>
    <dbReference type="NCBI Taxonomy" id="1775910"/>
    <lineage>
        <taxon>Bacteria</taxon>
        <taxon>Pseudomonadati</taxon>
        <taxon>Pseudomonadota</taxon>
        <taxon>Alphaproteobacteria</taxon>
        <taxon>Hyphomicrobiales</taxon>
        <taxon>Methylobacteriaceae</taxon>
        <taxon>Methylobacterium</taxon>
    </lineage>
</organism>
<name>A0A8H9C9F7_9HYPH</name>
<proteinExistence type="predicted"/>
<evidence type="ECO:0000313" key="2">
    <source>
        <dbReference type="Proteomes" id="UP000663508"/>
    </source>
</evidence>
<dbReference type="EMBL" id="AP024145">
    <property type="protein sequence ID" value="BCM87006.1"/>
    <property type="molecule type" value="Genomic_DNA"/>
</dbReference>
<protein>
    <submittedName>
        <fullName evidence="1">Uncharacterized protein</fullName>
    </submittedName>
</protein>
<reference evidence="1" key="1">
    <citation type="submission" date="2020-11" db="EMBL/GenBank/DDBJ databases">
        <title>Complete genome sequence of a novel pathogenic Methylobacterium strain isolated from rice in Vietnam.</title>
        <authorList>
            <person name="Lai K."/>
            <person name="Okazaki S."/>
            <person name="Higashi K."/>
            <person name="Mori H."/>
            <person name="Toyoda A."/>
            <person name="Kurokawa K."/>
        </authorList>
    </citation>
    <scope>NUCLEOTIDE SEQUENCE</scope>
    <source>
        <strain evidence="1">VL1</strain>
    </source>
</reference>
<evidence type="ECO:0000313" key="1">
    <source>
        <dbReference type="EMBL" id="BCM87006.1"/>
    </source>
</evidence>
<dbReference type="AlphaFoldDB" id="A0A8H9C9F7"/>